<dbReference type="InterPro" id="IPR007375">
    <property type="entry name" value="SoxG"/>
</dbReference>
<comment type="caution">
    <text evidence="1">The sequence shown here is derived from an EMBL/GenBank/DDBJ whole genome shotgun (WGS) entry which is preliminary data.</text>
</comment>
<sequence>MTALNGASDTSGIATITELGPRGMITLRGDLSAKPIVKAAVAAGGVTLPEQGHCATEGSGGMAWMSPDELLILCEYDRAHDILADLRGKLVKHHALAVNVSDARAVFQVTGPHVREVMAKLSPVDMHPEQFNGTMFRRTRIAQVPAAFWMPDGETVQIICFRSVAQYVYDVLNMAAQDGSAVGVF</sequence>
<keyword evidence="2" id="KW-1185">Reference proteome</keyword>
<dbReference type="SUPFAM" id="SSF103025">
    <property type="entry name" value="Folate-binding domain"/>
    <property type="match status" value="1"/>
</dbReference>
<reference evidence="1" key="2">
    <citation type="submission" date="2023-01" db="EMBL/GenBank/DDBJ databases">
        <title>Draft genome sequence of Sulfitobacter pacificus strain NBRC 109915.</title>
        <authorList>
            <person name="Sun Q."/>
            <person name="Mori K."/>
        </authorList>
    </citation>
    <scope>NUCLEOTIDE SEQUENCE</scope>
    <source>
        <strain evidence="1">NBRC 109915</strain>
    </source>
</reference>
<dbReference type="Proteomes" id="UP001161388">
    <property type="component" value="Unassembled WGS sequence"/>
</dbReference>
<reference evidence="1" key="1">
    <citation type="journal article" date="2014" name="Int. J. Syst. Evol. Microbiol.">
        <title>Complete genome of a new Firmicutes species belonging to the dominant human colonic microbiota ('Ruminococcus bicirculans') reveals two chromosomes and a selective capacity to utilize plant glucans.</title>
        <authorList>
            <consortium name="NISC Comparative Sequencing Program"/>
            <person name="Wegmann U."/>
            <person name="Louis P."/>
            <person name="Goesmann A."/>
            <person name="Henrissat B."/>
            <person name="Duncan S.H."/>
            <person name="Flint H.J."/>
        </authorList>
    </citation>
    <scope>NUCLEOTIDE SEQUENCE</scope>
    <source>
        <strain evidence="1">NBRC 109915</strain>
    </source>
</reference>
<accession>A0ABQ5VGG7</accession>
<name>A0ABQ5VGG7_9RHOB</name>
<gene>
    <name evidence="1" type="ORF">GCM10007927_09760</name>
</gene>
<dbReference type="Pfam" id="PF04268">
    <property type="entry name" value="SoxG"/>
    <property type="match status" value="1"/>
</dbReference>
<organism evidence="1 2">
    <name type="scientific">Sulfitobacter pacificus</name>
    <dbReference type="NCBI Taxonomy" id="1499314"/>
    <lineage>
        <taxon>Bacteria</taxon>
        <taxon>Pseudomonadati</taxon>
        <taxon>Pseudomonadota</taxon>
        <taxon>Alphaproteobacteria</taxon>
        <taxon>Rhodobacterales</taxon>
        <taxon>Roseobacteraceae</taxon>
        <taxon>Sulfitobacter</taxon>
    </lineage>
</organism>
<proteinExistence type="predicted"/>
<evidence type="ECO:0000313" key="2">
    <source>
        <dbReference type="Proteomes" id="UP001161388"/>
    </source>
</evidence>
<dbReference type="Gene3D" id="3.30.1360.120">
    <property type="entry name" value="Probable tRNA modification gtpase trme, domain 1"/>
    <property type="match status" value="1"/>
</dbReference>
<protein>
    <submittedName>
        <fullName evidence="1">Sarcosine oxidase subunit gamma</fullName>
    </submittedName>
</protein>
<evidence type="ECO:0000313" key="1">
    <source>
        <dbReference type="EMBL" id="GLQ26173.1"/>
    </source>
</evidence>
<dbReference type="Gene3D" id="3.30.70.1520">
    <property type="entry name" value="Heterotetrameric sarcosine oxidase"/>
    <property type="match status" value="1"/>
</dbReference>
<dbReference type="InterPro" id="IPR027266">
    <property type="entry name" value="TrmE/GcvT-like"/>
</dbReference>
<dbReference type="EMBL" id="BSNL01000001">
    <property type="protein sequence ID" value="GLQ26173.1"/>
    <property type="molecule type" value="Genomic_DNA"/>
</dbReference>